<dbReference type="STRING" id="29421.B2M20_12645"/>
<feature type="region of interest" description="Disordered" evidence="1">
    <location>
        <begin position="1"/>
        <end position="29"/>
    </location>
</feature>
<dbReference type="Proteomes" id="UP000189940">
    <property type="component" value="Unassembled WGS sequence"/>
</dbReference>
<keyword evidence="3" id="KW-1185">Reference proteome</keyword>
<name>A0A1V4HWU8_NITVU</name>
<accession>A0A1V4HWU8</accession>
<dbReference type="AlphaFoldDB" id="A0A1V4HWU8"/>
<evidence type="ECO:0000313" key="3">
    <source>
        <dbReference type="Proteomes" id="UP000189940"/>
    </source>
</evidence>
<gene>
    <name evidence="2" type="ORF">B2M20_12645</name>
</gene>
<evidence type="ECO:0000256" key="1">
    <source>
        <dbReference type="SAM" id="MobiDB-lite"/>
    </source>
</evidence>
<feature type="compositionally biased region" description="Basic and acidic residues" evidence="1">
    <location>
        <begin position="1"/>
        <end position="10"/>
    </location>
</feature>
<dbReference type="EMBL" id="MWPQ01000045">
    <property type="protein sequence ID" value="OPH82426.1"/>
    <property type="molecule type" value="Genomic_DNA"/>
</dbReference>
<reference evidence="2 3" key="1">
    <citation type="submission" date="2017-02" db="EMBL/GenBank/DDBJ databases">
        <title>Genome sequence of the nitrite-oxidizing bacterium Nitrobacter vulgaris strain Ab1.</title>
        <authorList>
            <person name="Mellbye B.L."/>
            <person name="Davis E.W."/>
            <person name="Spieck E."/>
            <person name="Chang J.H."/>
            <person name="Bottomley P.J."/>
            <person name="Sayavedra-Soto L.A."/>
        </authorList>
    </citation>
    <scope>NUCLEOTIDE SEQUENCE [LARGE SCALE GENOMIC DNA]</scope>
    <source>
        <strain evidence="2 3">Ab1</strain>
    </source>
</reference>
<organism evidence="2 3">
    <name type="scientific">Nitrobacter vulgaris</name>
    <dbReference type="NCBI Taxonomy" id="29421"/>
    <lineage>
        <taxon>Bacteria</taxon>
        <taxon>Pseudomonadati</taxon>
        <taxon>Pseudomonadota</taxon>
        <taxon>Alphaproteobacteria</taxon>
        <taxon>Hyphomicrobiales</taxon>
        <taxon>Nitrobacteraceae</taxon>
        <taxon>Nitrobacter</taxon>
    </lineage>
</organism>
<evidence type="ECO:0000313" key="2">
    <source>
        <dbReference type="EMBL" id="OPH82426.1"/>
    </source>
</evidence>
<sequence>MHRSRGDRGPQGEPTWIKRSRKLVSHGNSSGSLDPVFRIAVVRRSPRVRGEFRSTYTLVHDL</sequence>
<comment type="caution">
    <text evidence="2">The sequence shown here is derived from an EMBL/GenBank/DDBJ whole genome shotgun (WGS) entry which is preliminary data.</text>
</comment>
<protein>
    <submittedName>
        <fullName evidence="2">Uncharacterized protein</fullName>
    </submittedName>
</protein>
<proteinExistence type="predicted"/>